<keyword evidence="3" id="KW-1185">Reference proteome</keyword>
<dbReference type="EMBL" id="FOQT01000004">
    <property type="protein sequence ID" value="SFI42885.1"/>
    <property type="molecule type" value="Genomic_DNA"/>
</dbReference>
<dbReference type="InterPro" id="IPR032774">
    <property type="entry name" value="WG_beta_rep"/>
</dbReference>
<feature type="signal peptide" evidence="1">
    <location>
        <begin position="1"/>
        <end position="17"/>
    </location>
</feature>
<dbReference type="RefSeq" id="WP_090081380.1">
    <property type="nucleotide sequence ID" value="NZ_FOQT01000004.1"/>
</dbReference>
<reference evidence="2 3" key="1">
    <citation type="submission" date="2016-10" db="EMBL/GenBank/DDBJ databases">
        <authorList>
            <person name="de Groot N.N."/>
        </authorList>
    </citation>
    <scope>NUCLEOTIDE SEQUENCE [LARGE SCALE GENOMIC DNA]</scope>
    <source>
        <strain evidence="2 3">DSM 26000</strain>
    </source>
</reference>
<organism evidence="2 3">
    <name type="scientific">Halpernia frigidisoli</name>
    <dbReference type="NCBI Taxonomy" id="1125876"/>
    <lineage>
        <taxon>Bacteria</taxon>
        <taxon>Pseudomonadati</taxon>
        <taxon>Bacteroidota</taxon>
        <taxon>Flavobacteriia</taxon>
        <taxon>Flavobacteriales</taxon>
        <taxon>Weeksellaceae</taxon>
        <taxon>Chryseobacterium group</taxon>
        <taxon>Halpernia</taxon>
    </lineage>
</organism>
<evidence type="ECO:0000256" key="1">
    <source>
        <dbReference type="SAM" id="SignalP"/>
    </source>
</evidence>
<name>A0A1I3I4G9_9FLAO</name>
<gene>
    <name evidence="2" type="ORF">SAMN05443292_2557</name>
</gene>
<evidence type="ECO:0000313" key="2">
    <source>
        <dbReference type="EMBL" id="SFI42885.1"/>
    </source>
</evidence>
<evidence type="ECO:0000313" key="3">
    <source>
        <dbReference type="Proteomes" id="UP000198931"/>
    </source>
</evidence>
<feature type="chain" id="PRO_5011784812" evidence="1">
    <location>
        <begin position="18"/>
        <end position="226"/>
    </location>
</feature>
<dbReference type="Proteomes" id="UP000198931">
    <property type="component" value="Unassembled WGS sequence"/>
</dbReference>
<dbReference type="Pfam" id="PF14903">
    <property type="entry name" value="WG_beta_rep"/>
    <property type="match status" value="2"/>
</dbReference>
<keyword evidence="1" id="KW-0732">Signal</keyword>
<proteinExistence type="predicted"/>
<protein>
    <submittedName>
        <fullName evidence="2">WG containing repeat-containing protein</fullName>
    </submittedName>
</protein>
<sequence length="226" mass="26234">MKNFVLFFLFYSVSIFSAQSDSLSVNKIPDLIPQKINGNFGYVNHKSKFVIAPKYNLAMFFNTDCNLLNSKNKKVRPFGSADFATVEENKIAYRIDKKGKKVYKYLKQDLATCPVEYKAQKYKAYIMQGFYGLVDKDSVNEGNYKDFVIYPQFQRLHVMEGNDIDNPMIVAVYNNKFGVIDKNAKVIIPFIYADIKLNFSWLLGKMFEVSVDNKEYFYVDENNVAY</sequence>
<dbReference type="STRING" id="1125876.SAMN05443292_2557"/>
<dbReference type="OrthoDB" id="5464673at2"/>
<dbReference type="AlphaFoldDB" id="A0A1I3I4G9"/>
<accession>A0A1I3I4G9</accession>